<protein>
    <submittedName>
        <fullName evidence="1">Uncharacterized protein</fullName>
    </submittedName>
</protein>
<evidence type="ECO:0000313" key="2">
    <source>
        <dbReference type="Proteomes" id="UP000434957"/>
    </source>
</evidence>
<keyword evidence="2" id="KW-1185">Reference proteome</keyword>
<dbReference type="AlphaFoldDB" id="A0A6A4F4M9"/>
<accession>A0A6A4F4M9</accession>
<comment type="caution">
    <text evidence="1">The sequence shown here is derived from an EMBL/GenBank/DDBJ whole genome shotgun (WGS) entry which is preliminary data.</text>
</comment>
<evidence type="ECO:0000313" key="1">
    <source>
        <dbReference type="EMBL" id="KAE9336244.1"/>
    </source>
</evidence>
<dbReference type="Proteomes" id="UP000434957">
    <property type="component" value="Unassembled WGS sequence"/>
</dbReference>
<proteinExistence type="predicted"/>
<organism evidence="1 2">
    <name type="scientific">Phytophthora rubi</name>
    <dbReference type="NCBI Taxonomy" id="129364"/>
    <lineage>
        <taxon>Eukaryota</taxon>
        <taxon>Sar</taxon>
        <taxon>Stramenopiles</taxon>
        <taxon>Oomycota</taxon>
        <taxon>Peronosporomycetes</taxon>
        <taxon>Peronosporales</taxon>
        <taxon>Peronosporaceae</taxon>
        <taxon>Phytophthora</taxon>
    </lineage>
</organism>
<gene>
    <name evidence="1" type="ORF">PR003_g12600</name>
</gene>
<dbReference type="EMBL" id="QXFT01000765">
    <property type="protein sequence ID" value="KAE9336244.1"/>
    <property type="molecule type" value="Genomic_DNA"/>
</dbReference>
<reference evidence="1 2" key="1">
    <citation type="submission" date="2018-08" db="EMBL/GenBank/DDBJ databases">
        <title>Genomic investigation of the strawberry pathogen Phytophthora fragariae indicates pathogenicity is determined by transcriptional variation in three key races.</title>
        <authorList>
            <person name="Adams T.M."/>
            <person name="Armitage A.D."/>
            <person name="Sobczyk M.K."/>
            <person name="Bates H.J."/>
            <person name="Dunwell J.M."/>
            <person name="Nellist C.F."/>
            <person name="Harrison R.J."/>
        </authorList>
    </citation>
    <scope>NUCLEOTIDE SEQUENCE [LARGE SCALE GENOMIC DNA]</scope>
    <source>
        <strain evidence="1 2">SCRP333</strain>
    </source>
</reference>
<sequence length="41" mass="4411">MTSIAMMLRCSASSSATVTLTQYRGINPLRVSIPHSSVFPV</sequence>
<name>A0A6A4F4M9_9STRA</name>